<evidence type="ECO:0000256" key="7">
    <source>
        <dbReference type="PIRSR" id="PIRSR000137-2"/>
    </source>
</evidence>
<evidence type="ECO:0000256" key="8">
    <source>
        <dbReference type="SAM" id="SignalP"/>
    </source>
</evidence>
<dbReference type="Proteomes" id="UP000799767">
    <property type="component" value="Unassembled WGS sequence"/>
</dbReference>
<sequence>MMTCILTALVFTTSAILAAPLSSRTGNIVTQASGSYDFVIVGGGLAGLVLGARISENPNLSVLVLEAGSDGEAYKTQIDTPGLAYYGDLWSGPLNWKYYTTPQSELNGRSMIWPRGKVLGGSSAINGMYITRPSAVEIDAWAAMLGGMDGAENWTWDSLYNAMKSSEALTPPSAAVASQANISYNPASHGYGGPIDTTWPGYTFPINGAWSDACENAGVPKTDDAYGGSNSGAYIAASSIDPSSWTRASSKTGYLDNLPYRSNYHVLPNAFVTRILFDNSARGEVTATGVEYTTDNGATRSTVTVNNEVILAGGTIGSPTVLMHSGVGPSDVLRAAGVNVVVDLPGVGEHLMDHLSLQTTWASIEQTAGALYQSGTQTNNPAFMSYINDAVAFVDGPTLLGPNLPTFQSNVLFNQAFYAPNTRDSVMEANTAITETTAKTILPSNSGIIEILLQNTAANGTVFIQVTLQHPYSQGRLWITSNDPMQYPSIDPRYLTNPADQQITIEGLKLARRIAQSQPLASILKEVTPGESVQSDEEWLQWVRANLFTEFHPSSTCAMLPREQGGVVDARLRVYGTRNVRVADASVPPIAFSAHLQASTYGIAEKAGEIIRGEYS</sequence>
<feature type="binding site" evidence="7">
    <location>
        <position position="118"/>
    </location>
    <ligand>
        <name>FAD</name>
        <dbReference type="ChEBI" id="CHEBI:57692"/>
    </ligand>
</feature>
<dbReference type="Gene3D" id="4.10.450.10">
    <property type="entry name" value="Glucose Oxidase, domain 2"/>
    <property type="match status" value="1"/>
</dbReference>
<keyword evidence="3" id="KW-0285">Flavoprotein</keyword>
<dbReference type="PIRSF" id="PIRSF000137">
    <property type="entry name" value="Alcohol_oxidase"/>
    <property type="match status" value="1"/>
</dbReference>
<organism evidence="10 11">
    <name type="scientific">Neohortaea acidophila</name>
    <dbReference type="NCBI Taxonomy" id="245834"/>
    <lineage>
        <taxon>Eukaryota</taxon>
        <taxon>Fungi</taxon>
        <taxon>Dikarya</taxon>
        <taxon>Ascomycota</taxon>
        <taxon>Pezizomycotina</taxon>
        <taxon>Dothideomycetes</taxon>
        <taxon>Dothideomycetidae</taxon>
        <taxon>Mycosphaerellales</taxon>
        <taxon>Teratosphaeriaceae</taxon>
        <taxon>Neohortaea</taxon>
    </lineage>
</organism>
<accession>A0A6A6Q2C9</accession>
<dbReference type="OrthoDB" id="269227at2759"/>
<keyword evidence="4 7" id="KW-0274">FAD</keyword>
<feature type="binding site" evidence="7">
    <location>
        <position position="272"/>
    </location>
    <ligand>
        <name>FAD</name>
        <dbReference type="ChEBI" id="CHEBI:57692"/>
    </ligand>
</feature>
<reference evidence="10" key="1">
    <citation type="journal article" date="2020" name="Stud. Mycol.">
        <title>101 Dothideomycetes genomes: a test case for predicting lifestyles and emergence of pathogens.</title>
        <authorList>
            <person name="Haridas S."/>
            <person name="Albert R."/>
            <person name="Binder M."/>
            <person name="Bloem J."/>
            <person name="Labutti K."/>
            <person name="Salamov A."/>
            <person name="Andreopoulos B."/>
            <person name="Baker S."/>
            <person name="Barry K."/>
            <person name="Bills G."/>
            <person name="Bluhm B."/>
            <person name="Cannon C."/>
            <person name="Castanera R."/>
            <person name="Culley D."/>
            <person name="Daum C."/>
            <person name="Ezra D."/>
            <person name="Gonzalez J."/>
            <person name="Henrissat B."/>
            <person name="Kuo A."/>
            <person name="Liang C."/>
            <person name="Lipzen A."/>
            <person name="Lutzoni F."/>
            <person name="Magnuson J."/>
            <person name="Mondo S."/>
            <person name="Nolan M."/>
            <person name="Ohm R."/>
            <person name="Pangilinan J."/>
            <person name="Park H.-J."/>
            <person name="Ramirez L."/>
            <person name="Alfaro M."/>
            <person name="Sun H."/>
            <person name="Tritt A."/>
            <person name="Yoshinaga Y."/>
            <person name="Zwiers L.-H."/>
            <person name="Turgeon B."/>
            <person name="Goodwin S."/>
            <person name="Spatafora J."/>
            <person name="Crous P."/>
            <person name="Grigoriev I."/>
        </authorList>
    </citation>
    <scope>NUCLEOTIDE SEQUENCE</scope>
    <source>
        <strain evidence="10">CBS 113389</strain>
    </source>
</reference>
<dbReference type="InterPro" id="IPR027424">
    <property type="entry name" value="Glucose_Oxidase_domain_2"/>
</dbReference>
<protein>
    <submittedName>
        <fullName evidence="10">GMC oxidoreductase</fullName>
    </submittedName>
</protein>
<evidence type="ECO:0000256" key="3">
    <source>
        <dbReference type="ARBA" id="ARBA00022630"/>
    </source>
</evidence>
<evidence type="ECO:0000256" key="6">
    <source>
        <dbReference type="PIRSR" id="PIRSR000137-1"/>
    </source>
</evidence>
<gene>
    <name evidence="10" type="ORF">BDY17DRAFT_322633</name>
</gene>
<dbReference type="PROSITE" id="PS00624">
    <property type="entry name" value="GMC_OXRED_2"/>
    <property type="match status" value="1"/>
</dbReference>
<evidence type="ECO:0000256" key="4">
    <source>
        <dbReference type="ARBA" id="ARBA00022827"/>
    </source>
</evidence>
<dbReference type="SUPFAM" id="SSF51905">
    <property type="entry name" value="FAD/NAD(P)-binding domain"/>
    <property type="match status" value="1"/>
</dbReference>
<dbReference type="GO" id="GO:0016614">
    <property type="term" value="F:oxidoreductase activity, acting on CH-OH group of donors"/>
    <property type="evidence" value="ECO:0007669"/>
    <property type="project" value="InterPro"/>
</dbReference>
<dbReference type="GeneID" id="54477848"/>
<evidence type="ECO:0000259" key="9">
    <source>
        <dbReference type="PROSITE" id="PS00624"/>
    </source>
</evidence>
<dbReference type="Pfam" id="PF00732">
    <property type="entry name" value="GMC_oxred_N"/>
    <property type="match status" value="1"/>
</dbReference>
<proteinExistence type="inferred from homology"/>
<dbReference type="GO" id="GO:0050660">
    <property type="term" value="F:flavin adenine dinucleotide binding"/>
    <property type="evidence" value="ECO:0007669"/>
    <property type="project" value="InterPro"/>
</dbReference>
<dbReference type="InterPro" id="IPR012132">
    <property type="entry name" value="GMC_OxRdtase"/>
</dbReference>
<evidence type="ECO:0000256" key="5">
    <source>
        <dbReference type="ARBA" id="ARBA00023002"/>
    </source>
</evidence>
<keyword evidence="5" id="KW-0560">Oxidoreductase</keyword>
<dbReference type="AlphaFoldDB" id="A0A6A6Q2C9"/>
<comment type="similarity">
    <text evidence="2">Belongs to the GMC oxidoreductase family.</text>
</comment>
<comment type="cofactor">
    <cofactor evidence="1 7">
        <name>FAD</name>
        <dbReference type="ChEBI" id="CHEBI:57692"/>
    </cofactor>
</comment>
<keyword evidence="8" id="KW-0732">Signal</keyword>
<feature type="active site" description="Proton acceptor" evidence="6">
    <location>
        <position position="595"/>
    </location>
</feature>
<dbReference type="Gene3D" id="3.50.50.60">
    <property type="entry name" value="FAD/NAD(P)-binding domain"/>
    <property type="match status" value="1"/>
</dbReference>
<evidence type="ECO:0000256" key="1">
    <source>
        <dbReference type="ARBA" id="ARBA00001974"/>
    </source>
</evidence>
<keyword evidence="11" id="KW-1185">Reference proteome</keyword>
<dbReference type="InterPro" id="IPR036188">
    <property type="entry name" value="FAD/NAD-bd_sf"/>
</dbReference>
<dbReference type="InterPro" id="IPR007867">
    <property type="entry name" value="GMC_OxRtase_C"/>
</dbReference>
<dbReference type="InterPro" id="IPR000172">
    <property type="entry name" value="GMC_OxRdtase_N"/>
</dbReference>
<feature type="chain" id="PRO_5025645118" evidence="8">
    <location>
        <begin position="19"/>
        <end position="616"/>
    </location>
</feature>
<dbReference type="PANTHER" id="PTHR11552">
    <property type="entry name" value="GLUCOSE-METHANOL-CHOLINE GMC OXIDOREDUCTASE"/>
    <property type="match status" value="1"/>
</dbReference>
<dbReference type="PANTHER" id="PTHR11552:SF218">
    <property type="entry name" value="GLUCOSE-METHANOL-CHOLINE OXIDOREDUCTASE N-TERMINAL DOMAIN-CONTAINING PROTEIN"/>
    <property type="match status" value="1"/>
</dbReference>
<name>A0A6A6Q2C9_9PEZI</name>
<dbReference type="Pfam" id="PF05199">
    <property type="entry name" value="GMC_oxred_C"/>
    <property type="match status" value="1"/>
</dbReference>
<dbReference type="Gene3D" id="3.30.560.10">
    <property type="entry name" value="Glucose Oxidase, domain 3"/>
    <property type="match status" value="1"/>
</dbReference>
<evidence type="ECO:0000313" key="11">
    <source>
        <dbReference type="Proteomes" id="UP000799767"/>
    </source>
</evidence>
<dbReference type="SUPFAM" id="SSF54373">
    <property type="entry name" value="FAD-linked reductases, C-terminal domain"/>
    <property type="match status" value="1"/>
</dbReference>
<feature type="signal peptide" evidence="8">
    <location>
        <begin position="1"/>
        <end position="18"/>
    </location>
</feature>
<evidence type="ECO:0000256" key="2">
    <source>
        <dbReference type="ARBA" id="ARBA00010790"/>
    </source>
</evidence>
<feature type="domain" description="Glucose-methanol-choline oxidoreductase N-terminal" evidence="9">
    <location>
        <begin position="314"/>
        <end position="328"/>
    </location>
</feature>
<feature type="active site" description="Proton donor" evidence="6">
    <location>
        <position position="552"/>
    </location>
</feature>
<evidence type="ECO:0000313" key="10">
    <source>
        <dbReference type="EMBL" id="KAF2485823.1"/>
    </source>
</evidence>
<dbReference type="RefSeq" id="XP_033592392.1">
    <property type="nucleotide sequence ID" value="XM_033736846.1"/>
</dbReference>
<dbReference type="EMBL" id="MU001633">
    <property type="protein sequence ID" value="KAF2485823.1"/>
    <property type="molecule type" value="Genomic_DNA"/>
</dbReference>